<dbReference type="Proteomes" id="UP000029736">
    <property type="component" value="Unassembled WGS sequence"/>
</dbReference>
<dbReference type="EMBL" id="JPOS01000039">
    <property type="protein sequence ID" value="KGE87014.1"/>
    <property type="molecule type" value="Genomic_DNA"/>
</dbReference>
<dbReference type="AlphaFoldDB" id="A0A098S3S2"/>
<keyword evidence="2" id="KW-1185">Reference proteome</keyword>
<gene>
    <name evidence="1" type="ORF">IX84_18500</name>
</gene>
<proteinExistence type="predicted"/>
<reference evidence="1 2" key="1">
    <citation type="journal article" date="2014" name="Int. J. Syst. Evol. Microbiol.">
        <title>Phaeodactylibacter xiamenensis gen. nov., sp. nov., a member of the family Saprospiraceae isolated from the marine alga Phaeodactylum tricornutum.</title>
        <authorList>
            <person name="Chen Z.Jr."/>
            <person name="Lei X."/>
            <person name="Lai Q."/>
            <person name="Li Y."/>
            <person name="Zhang B."/>
            <person name="Zhang J."/>
            <person name="Zhang H."/>
            <person name="Yang L."/>
            <person name="Zheng W."/>
            <person name="Tian Y."/>
            <person name="Yu Z."/>
            <person name="Xu H.Jr."/>
            <person name="Zheng T."/>
        </authorList>
    </citation>
    <scope>NUCLEOTIDE SEQUENCE [LARGE SCALE GENOMIC DNA]</scope>
    <source>
        <strain evidence="1 2">KD52</strain>
    </source>
</reference>
<evidence type="ECO:0000313" key="2">
    <source>
        <dbReference type="Proteomes" id="UP000029736"/>
    </source>
</evidence>
<name>A0A098S3S2_9BACT</name>
<evidence type="ECO:0000313" key="1">
    <source>
        <dbReference type="EMBL" id="KGE87014.1"/>
    </source>
</evidence>
<organism evidence="1 2">
    <name type="scientific">Phaeodactylibacter xiamenensis</name>
    <dbReference type="NCBI Taxonomy" id="1524460"/>
    <lineage>
        <taxon>Bacteria</taxon>
        <taxon>Pseudomonadati</taxon>
        <taxon>Bacteroidota</taxon>
        <taxon>Saprospiria</taxon>
        <taxon>Saprospirales</taxon>
        <taxon>Haliscomenobacteraceae</taxon>
        <taxon>Phaeodactylibacter</taxon>
    </lineage>
</organism>
<comment type="caution">
    <text evidence="1">The sequence shown here is derived from an EMBL/GenBank/DDBJ whole genome shotgun (WGS) entry which is preliminary data.</text>
</comment>
<protein>
    <submittedName>
        <fullName evidence="1">Uncharacterized protein</fullName>
    </submittedName>
</protein>
<sequence length="61" mass="7206">MRPYFQSGFTREPQASKQYLYSASSLQEYSNMTDGWIKSLKTTIECPLKNFCCRIKIKEMK</sequence>
<accession>A0A098S3S2</accession>